<accession>A0AC61L5A9</accession>
<evidence type="ECO:0000313" key="2">
    <source>
        <dbReference type="Proteomes" id="UP000248329"/>
    </source>
</evidence>
<comment type="caution">
    <text evidence="1">The sequence shown here is derived from an EMBL/GenBank/DDBJ whole genome shotgun (WGS) entry which is preliminary data.</text>
</comment>
<sequence length="145" mass="16829">MPMGRYVFVDTWAWLALSNRKDVYHDPATKEYEEITGAGYSLVTSDYVLDEVMTALFRSVDFGSAVQFSESLFAAIKDNQIKLEWITEARFKSAWSMRKRYQDKTDISFTDLTSFVTMHELEINKVFTGDIHFEKVNLGFEILPK</sequence>
<gene>
    <name evidence="1" type="ORF">C4B59_04265</name>
</gene>
<dbReference type="EMBL" id="PQXF01000005">
    <property type="protein sequence ID" value="PXF61455.1"/>
    <property type="molecule type" value="Genomic_DNA"/>
</dbReference>
<protein>
    <submittedName>
        <fullName evidence="1">Nucleic acid-binding protein</fullName>
    </submittedName>
</protein>
<reference evidence="1" key="1">
    <citation type="submission" date="2018-01" db="EMBL/GenBank/DDBJ databases">
        <authorList>
            <person name="Krukenberg V."/>
        </authorList>
    </citation>
    <scope>NUCLEOTIDE SEQUENCE</scope>
    <source>
        <strain evidence="1">E20ANME2</strain>
    </source>
</reference>
<name>A0AC61L5A9_9EURY</name>
<dbReference type="Proteomes" id="UP000248329">
    <property type="component" value="Unassembled WGS sequence"/>
</dbReference>
<proteinExistence type="predicted"/>
<evidence type="ECO:0000313" key="1">
    <source>
        <dbReference type="EMBL" id="PXF61455.1"/>
    </source>
</evidence>
<organism evidence="1 2">
    <name type="scientific">Candidatus Methanogaster sp</name>
    <dbReference type="NCBI Taxonomy" id="3386292"/>
    <lineage>
        <taxon>Archaea</taxon>
        <taxon>Methanobacteriati</taxon>
        <taxon>Methanobacteriota</taxon>
        <taxon>Stenosarchaea group</taxon>
        <taxon>Methanomicrobia</taxon>
        <taxon>Methanosarcinales</taxon>
        <taxon>ANME-2 cluster</taxon>
        <taxon>Candidatus Methanogasteraceae</taxon>
        <taxon>Candidatus Methanogaster</taxon>
    </lineage>
</organism>